<dbReference type="EMBL" id="JAFBDZ010000002">
    <property type="protein sequence ID" value="MBM7586255.1"/>
    <property type="molecule type" value="Genomic_DNA"/>
</dbReference>
<gene>
    <name evidence="3" type="ORF">JOC86_002797</name>
</gene>
<protein>
    <submittedName>
        <fullName evidence="3">Uncharacterized protein</fullName>
    </submittedName>
</protein>
<accession>A0ABS2NEL4</accession>
<reference evidence="3 4" key="1">
    <citation type="submission" date="2021-01" db="EMBL/GenBank/DDBJ databases">
        <title>Genomic Encyclopedia of Type Strains, Phase IV (KMG-IV): sequencing the most valuable type-strain genomes for metagenomic binning, comparative biology and taxonomic classification.</title>
        <authorList>
            <person name="Goeker M."/>
        </authorList>
    </citation>
    <scope>NUCLEOTIDE SEQUENCE [LARGE SCALE GENOMIC DNA]</scope>
    <source>
        <strain evidence="3 4">DSM 24834</strain>
    </source>
</reference>
<feature type="transmembrane region" description="Helical" evidence="2">
    <location>
        <begin position="20"/>
        <end position="42"/>
    </location>
</feature>
<sequence>MHFSYILNLFLYFPEDKMEYIPAVISFTIFAIAAVLTFRLIIRASKKEELKTRRQEEEASIRPPKEDS</sequence>
<name>A0ABS2NEL4_9BACI</name>
<keyword evidence="2" id="KW-0812">Transmembrane</keyword>
<keyword evidence="2" id="KW-1133">Transmembrane helix</keyword>
<keyword evidence="4" id="KW-1185">Reference proteome</keyword>
<evidence type="ECO:0000313" key="4">
    <source>
        <dbReference type="Proteomes" id="UP001646157"/>
    </source>
</evidence>
<feature type="region of interest" description="Disordered" evidence="1">
    <location>
        <begin position="49"/>
        <end position="68"/>
    </location>
</feature>
<evidence type="ECO:0000256" key="1">
    <source>
        <dbReference type="SAM" id="MobiDB-lite"/>
    </source>
</evidence>
<evidence type="ECO:0000256" key="2">
    <source>
        <dbReference type="SAM" id="Phobius"/>
    </source>
</evidence>
<proteinExistence type="predicted"/>
<comment type="caution">
    <text evidence="3">The sequence shown here is derived from an EMBL/GenBank/DDBJ whole genome shotgun (WGS) entry which is preliminary data.</text>
</comment>
<evidence type="ECO:0000313" key="3">
    <source>
        <dbReference type="EMBL" id="MBM7586255.1"/>
    </source>
</evidence>
<keyword evidence="2" id="KW-0472">Membrane</keyword>
<dbReference type="Proteomes" id="UP001646157">
    <property type="component" value="Unassembled WGS sequence"/>
</dbReference>
<organism evidence="3 4">
    <name type="scientific">Rossellomorea pakistanensis</name>
    <dbReference type="NCBI Taxonomy" id="992288"/>
    <lineage>
        <taxon>Bacteria</taxon>
        <taxon>Bacillati</taxon>
        <taxon>Bacillota</taxon>
        <taxon>Bacilli</taxon>
        <taxon>Bacillales</taxon>
        <taxon>Bacillaceae</taxon>
        <taxon>Rossellomorea</taxon>
    </lineage>
</organism>
<dbReference type="RefSeq" id="WP_205173391.1">
    <property type="nucleotide sequence ID" value="NZ_JAFBDZ010000002.1"/>
</dbReference>